<name>A0A3G4ZTA7_9VIRU</name>
<dbReference type="EMBL" id="MK072070">
    <property type="protein sequence ID" value="AYV78130.1"/>
    <property type="molecule type" value="Genomic_DNA"/>
</dbReference>
<accession>A0A3G4ZTA7</accession>
<protein>
    <submittedName>
        <fullName evidence="1">Uncharacterized protein</fullName>
    </submittedName>
</protein>
<organism evidence="1">
    <name type="scientific">Edafosvirus sp</name>
    <dbReference type="NCBI Taxonomy" id="2487765"/>
    <lineage>
        <taxon>Viruses</taxon>
        <taxon>Varidnaviria</taxon>
        <taxon>Bamfordvirae</taxon>
        <taxon>Nucleocytoviricota</taxon>
        <taxon>Megaviricetes</taxon>
        <taxon>Imitervirales</taxon>
        <taxon>Mimiviridae</taxon>
        <taxon>Klosneuvirinae</taxon>
    </lineage>
</organism>
<proteinExistence type="predicted"/>
<sequence length="220" mass="26122">MQAFLHKIEKVVSRDIVLSIVKFLNDDDKRHVITKWGKKEWANWFPKAIEEKENSHEYTHKVHGELHSLNGRPSVVSRNKLQKNDWLGHITYELEWHQNGLLHREGDLPAKKLITFSRNHGQIIQLIEYHYQYGYEFRVCGNHVITFSIDTSIRLMLYSKATSIHYYQTESKGPIKIIENNLQTQKSKHVDDKVRYSYNRFPIWMKKLVAPLLSPEWLVT</sequence>
<evidence type="ECO:0000313" key="1">
    <source>
        <dbReference type="EMBL" id="AYV78130.1"/>
    </source>
</evidence>
<gene>
    <name evidence="1" type="ORF">Edafosvirus5_48</name>
</gene>
<reference evidence="1" key="1">
    <citation type="submission" date="2018-10" db="EMBL/GenBank/DDBJ databases">
        <title>Hidden diversity of soil giant viruses.</title>
        <authorList>
            <person name="Schulz F."/>
            <person name="Alteio L."/>
            <person name="Goudeau D."/>
            <person name="Ryan E.M."/>
            <person name="Malmstrom R.R."/>
            <person name="Blanchard J."/>
            <person name="Woyke T."/>
        </authorList>
    </citation>
    <scope>NUCLEOTIDE SEQUENCE</scope>
    <source>
        <strain evidence="1">EDV1</strain>
    </source>
</reference>